<accession>A0A0G0YQL0</accession>
<comment type="caution">
    <text evidence="1">The sequence shown here is derived from an EMBL/GenBank/DDBJ whole genome shotgun (WGS) entry which is preliminary data.</text>
</comment>
<name>A0A0G0YQL0_UNCKA</name>
<gene>
    <name evidence="1" type="ORF">UU55_C0014G0016</name>
</gene>
<dbReference type="EMBL" id="LCBB01000014">
    <property type="protein sequence ID" value="KKS02628.1"/>
    <property type="molecule type" value="Genomic_DNA"/>
</dbReference>
<dbReference type="AlphaFoldDB" id="A0A0G0YQL0"/>
<protein>
    <submittedName>
        <fullName evidence="1">Uncharacterized protein</fullName>
    </submittedName>
</protein>
<evidence type="ECO:0000313" key="1">
    <source>
        <dbReference type="EMBL" id="KKS02628.1"/>
    </source>
</evidence>
<dbReference type="Proteomes" id="UP000033947">
    <property type="component" value="Unassembled WGS sequence"/>
</dbReference>
<organism evidence="1 2">
    <name type="scientific">candidate division WWE3 bacterium GW2011_GWC2_41_23</name>
    <dbReference type="NCBI Taxonomy" id="1619123"/>
    <lineage>
        <taxon>Bacteria</taxon>
        <taxon>Katanobacteria</taxon>
    </lineage>
</organism>
<reference evidence="1 2" key="1">
    <citation type="journal article" date="2015" name="Nature">
        <title>rRNA introns, odd ribosomes, and small enigmatic genomes across a large radiation of phyla.</title>
        <authorList>
            <person name="Brown C.T."/>
            <person name="Hug L.A."/>
            <person name="Thomas B.C."/>
            <person name="Sharon I."/>
            <person name="Castelle C.J."/>
            <person name="Singh A."/>
            <person name="Wilkins M.J."/>
            <person name="Williams K.H."/>
            <person name="Banfield J.F."/>
        </authorList>
    </citation>
    <scope>NUCLEOTIDE SEQUENCE [LARGE SCALE GENOMIC DNA]</scope>
</reference>
<sequence>MKVALWILTPRGVCICYAVCSKFVRAETLKSGVLKNSPFLLIDTLLTNIKGKKWGWGVVRFVRFKFFIIWFIKYSA</sequence>
<evidence type="ECO:0000313" key="2">
    <source>
        <dbReference type="Proteomes" id="UP000033947"/>
    </source>
</evidence>
<proteinExistence type="predicted"/>